<evidence type="ECO:0000259" key="5">
    <source>
        <dbReference type="SMART" id="SM00507"/>
    </source>
</evidence>
<dbReference type="GO" id="GO:0008270">
    <property type="term" value="F:zinc ion binding"/>
    <property type="evidence" value="ECO:0007669"/>
    <property type="project" value="InterPro"/>
</dbReference>
<dbReference type="GO" id="GO:0003676">
    <property type="term" value="F:nucleic acid binding"/>
    <property type="evidence" value="ECO:0007669"/>
    <property type="project" value="InterPro"/>
</dbReference>
<keyword evidence="2" id="KW-0378">Hydrolase</keyword>
<feature type="domain" description="HNH nuclease" evidence="5">
    <location>
        <begin position="56"/>
        <end position="112"/>
    </location>
</feature>
<evidence type="ECO:0000313" key="7">
    <source>
        <dbReference type="Proteomes" id="UP000824063"/>
    </source>
</evidence>
<dbReference type="Proteomes" id="UP000824063">
    <property type="component" value="Unassembled WGS sequence"/>
</dbReference>
<dbReference type="SMART" id="SM00507">
    <property type="entry name" value="HNHc"/>
    <property type="match status" value="1"/>
</dbReference>
<name>A0A9D2JHI8_9ENTE</name>
<dbReference type="Gene3D" id="1.10.30.50">
    <property type="match status" value="1"/>
</dbReference>
<evidence type="ECO:0000256" key="1">
    <source>
        <dbReference type="ARBA" id="ARBA00022722"/>
    </source>
</evidence>
<accession>A0A9D2JHI8</accession>
<dbReference type="InterPro" id="IPR002711">
    <property type="entry name" value="HNH"/>
</dbReference>
<proteinExistence type="inferred from homology"/>
<protein>
    <recommendedName>
        <fullName evidence="4">Putative HNH nuclease YajD</fullName>
    </recommendedName>
</protein>
<dbReference type="InterPro" id="IPR003615">
    <property type="entry name" value="HNH_nuc"/>
</dbReference>
<organism evidence="6 7">
    <name type="scientific">Candidatus Enterococcus avicola</name>
    <dbReference type="NCBI Taxonomy" id="2838561"/>
    <lineage>
        <taxon>Bacteria</taxon>
        <taxon>Bacillati</taxon>
        <taxon>Bacillota</taxon>
        <taxon>Bacilli</taxon>
        <taxon>Lactobacillales</taxon>
        <taxon>Enterococcaceae</taxon>
        <taxon>Enterococcus</taxon>
    </lineage>
</organism>
<keyword evidence="1" id="KW-0540">Nuclease</keyword>
<keyword evidence="6" id="KW-0255">Endonuclease</keyword>
<dbReference type="GO" id="GO:0004519">
    <property type="term" value="F:endonuclease activity"/>
    <property type="evidence" value="ECO:0007669"/>
    <property type="project" value="UniProtKB-KW"/>
</dbReference>
<dbReference type="PANTHER" id="PTHR41286:SF1">
    <property type="entry name" value="HNH NUCLEASE YAJD-RELATED"/>
    <property type="match status" value="1"/>
</dbReference>
<evidence type="ECO:0000313" key="6">
    <source>
        <dbReference type="EMBL" id="HIZ52348.1"/>
    </source>
</evidence>
<reference evidence="6" key="2">
    <citation type="submission" date="2021-04" db="EMBL/GenBank/DDBJ databases">
        <authorList>
            <person name="Gilroy R."/>
        </authorList>
    </citation>
    <scope>NUCLEOTIDE SEQUENCE</scope>
    <source>
        <strain evidence="6">CHK172-16539</strain>
    </source>
</reference>
<evidence type="ECO:0000256" key="4">
    <source>
        <dbReference type="ARBA" id="ARBA00040194"/>
    </source>
</evidence>
<dbReference type="GO" id="GO:0005829">
    <property type="term" value="C:cytosol"/>
    <property type="evidence" value="ECO:0007669"/>
    <property type="project" value="TreeGrafter"/>
</dbReference>
<dbReference type="CDD" id="cd00085">
    <property type="entry name" value="HNHc"/>
    <property type="match status" value="1"/>
</dbReference>
<comment type="similarity">
    <text evidence="3">Belongs to the HNH nuclease family.</text>
</comment>
<dbReference type="PANTHER" id="PTHR41286">
    <property type="entry name" value="HNH NUCLEASE YAJD-RELATED"/>
    <property type="match status" value="1"/>
</dbReference>
<dbReference type="GO" id="GO:0016787">
    <property type="term" value="F:hydrolase activity"/>
    <property type="evidence" value="ECO:0007669"/>
    <property type="project" value="UniProtKB-KW"/>
</dbReference>
<sequence>MNSKPFKPCNVFGCGNVTQTKYCEQHTHAQRDNNRYYDKHRNKEHVSFYNSNAWRKTRQLAIAHSNGLCVQCLAAEKIVLGRVVDHIIPVRQDWSKRFDLDNLQYLCQSCHNKKTAKE</sequence>
<dbReference type="EMBL" id="DXBN01000005">
    <property type="protein sequence ID" value="HIZ52348.1"/>
    <property type="molecule type" value="Genomic_DNA"/>
</dbReference>
<comment type="caution">
    <text evidence="6">The sequence shown here is derived from an EMBL/GenBank/DDBJ whole genome shotgun (WGS) entry which is preliminary data.</text>
</comment>
<dbReference type="Pfam" id="PF01844">
    <property type="entry name" value="HNH"/>
    <property type="match status" value="1"/>
</dbReference>
<gene>
    <name evidence="6" type="ORF">IAA20_00185</name>
</gene>
<dbReference type="AlphaFoldDB" id="A0A9D2JHI8"/>
<reference evidence="6" key="1">
    <citation type="journal article" date="2021" name="PeerJ">
        <title>Extensive microbial diversity within the chicken gut microbiome revealed by metagenomics and culture.</title>
        <authorList>
            <person name="Gilroy R."/>
            <person name="Ravi A."/>
            <person name="Getino M."/>
            <person name="Pursley I."/>
            <person name="Horton D.L."/>
            <person name="Alikhan N.F."/>
            <person name="Baker D."/>
            <person name="Gharbi K."/>
            <person name="Hall N."/>
            <person name="Watson M."/>
            <person name="Adriaenssens E.M."/>
            <person name="Foster-Nyarko E."/>
            <person name="Jarju S."/>
            <person name="Secka A."/>
            <person name="Antonio M."/>
            <person name="Oren A."/>
            <person name="Chaudhuri R.R."/>
            <person name="La Ragione R."/>
            <person name="Hildebrand F."/>
            <person name="Pallen M.J."/>
        </authorList>
    </citation>
    <scope>NUCLEOTIDE SEQUENCE</scope>
    <source>
        <strain evidence="6">CHK172-16539</strain>
    </source>
</reference>
<evidence type="ECO:0000256" key="3">
    <source>
        <dbReference type="ARBA" id="ARBA00038412"/>
    </source>
</evidence>
<evidence type="ECO:0000256" key="2">
    <source>
        <dbReference type="ARBA" id="ARBA00022801"/>
    </source>
</evidence>